<dbReference type="EMBL" id="KN610915">
    <property type="protein sequence ID" value="KHJ77284.1"/>
    <property type="molecule type" value="Genomic_DNA"/>
</dbReference>
<gene>
    <name evidence="1" type="ORF">OESDEN_23096</name>
</gene>
<organism evidence="1 2">
    <name type="scientific">Oesophagostomum dentatum</name>
    <name type="common">Nodular worm</name>
    <dbReference type="NCBI Taxonomy" id="61180"/>
    <lineage>
        <taxon>Eukaryota</taxon>
        <taxon>Metazoa</taxon>
        <taxon>Ecdysozoa</taxon>
        <taxon>Nematoda</taxon>
        <taxon>Chromadorea</taxon>
        <taxon>Rhabditida</taxon>
        <taxon>Rhabditina</taxon>
        <taxon>Rhabditomorpha</taxon>
        <taxon>Strongyloidea</taxon>
        <taxon>Strongylidae</taxon>
        <taxon>Oesophagostomum</taxon>
    </lineage>
</organism>
<dbReference type="Proteomes" id="UP000053660">
    <property type="component" value="Unassembled WGS sequence"/>
</dbReference>
<reference evidence="1 2" key="1">
    <citation type="submission" date="2014-03" db="EMBL/GenBank/DDBJ databases">
        <title>Draft genome of the hookworm Oesophagostomum dentatum.</title>
        <authorList>
            <person name="Mitreva M."/>
        </authorList>
    </citation>
    <scope>NUCLEOTIDE SEQUENCE [LARGE SCALE GENOMIC DNA]</scope>
    <source>
        <strain evidence="1 2">OD-Hann</strain>
    </source>
</reference>
<protein>
    <submittedName>
        <fullName evidence="1">Uncharacterized protein</fullName>
    </submittedName>
</protein>
<keyword evidence="2" id="KW-1185">Reference proteome</keyword>
<evidence type="ECO:0000313" key="1">
    <source>
        <dbReference type="EMBL" id="KHJ77284.1"/>
    </source>
</evidence>
<name>A0A0B1RX70_OESDE</name>
<evidence type="ECO:0000313" key="2">
    <source>
        <dbReference type="Proteomes" id="UP000053660"/>
    </source>
</evidence>
<dbReference type="AlphaFoldDB" id="A0A0B1RX70"/>
<sequence>MRKKQNVHLERRLASMGLIVTERIRSIRRSFGIRQRSEAVVS</sequence>
<proteinExistence type="predicted"/>
<accession>A0A0B1RX70</accession>